<dbReference type="PANTHER" id="PTHR46323:SF2">
    <property type="entry name" value="BETA-GALACTOSIDASE"/>
    <property type="match status" value="1"/>
</dbReference>
<evidence type="ECO:0000313" key="13">
    <source>
        <dbReference type="Proteomes" id="UP001348817"/>
    </source>
</evidence>
<name>A0AAU9CJT9_9BACT</name>
<accession>A0AAU9CJT9</accession>
<dbReference type="Pfam" id="PF02837">
    <property type="entry name" value="Glyco_hydro_2_N"/>
    <property type="match status" value="1"/>
</dbReference>
<feature type="signal peptide" evidence="10">
    <location>
        <begin position="1"/>
        <end position="23"/>
    </location>
</feature>
<evidence type="ECO:0000256" key="9">
    <source>
        <dbReference type="ARBA" id="ARBA00032230"/>
    </source>
</evidence>
<dbReference type="SUPFAM" id="SSF49785">
    <property type="entry name" value="Galactose-binding domain-like"/>
    <property type="match status" value="1"/>
</dbReference>
<dbReference type="InterPro" id="IPR008979">
    <property type="entry name" value="Galactose-bd-like_sf"/>
</dbReference>
<evidence type="ECO:0000256" key="6">
    <source>
        <dbReference type="ARBA" id="ARBA00022801"/>
    </source>
</evidence>
<keyword evidence="7" id="KW-0106">Calcium</keyword>
<evidence type="ECO:0000256" key="5">
    <source>
        <dbReference type="ARBA" id="ARBA00012756"/>
    </source>
</evidence>
<dbReference type="InterPro" id="IPR017853">
    <property type="entry name" value="GH"/>
</dbReference>
<dbReference type="SUPFAM" id="SSF74650">
    <property type="entry name" value="Galactose mutarotase-like"/>
    <property type="match status" value="1"/>
</dbReference>
<dbReference type="GO" id="GO:0030246">
    <property type="term" value="F:carbohydrate binding"/>
    <property type="evidence" value="ECO:0007669"/>
    <property type="project" value="InterPro"/>
</dbReference>
<evidence type="ECO:0000313" key="12">
    <source>
        <dbReference type="EMBL" id="BDD08142.1"/>
    </source>
</evidence>
<keyword evidence="13" id="KW-1185">Reference proteome</keyword>
<dbReference type="KEGG" id="fax:FUAX_05740"/>
<dbReference type="Pfam" id="PF00703">
    <property type="entry name" value="Glyco_hydro_2"/>
    <property type="match status" value="1"/>
</dbReference>
<dbReference type="PANTHER" id="PTHR46323">
    <property type="entry name" value="BETA-GALACTOSIDASE"/>
    <property type="match status" value="1"/>
</dbReference>
<evidence type="ECO:0000259" key="11">
    <source>
        <dbReference type="SMART" id="SM01038"/>
    </source>
</evidence>
<evidence type="ECO:0000256" key="8">
    <source>
        <dbReference type="ARBA" id="ARBA00023295"/>
    </source>
</evidence>
<evidence type="ECO:0000256" key="2">
    <source>
        <dbReference type="ARBA" id="ARBA00001913"/>
    </source>
</evidence>
<dbReference type="Gene3D" id="2.70.98.10">
    <property type="match status" value="1"/>
</dbReference>
<protein>
    <recommendedName>
        <fullName evidence="5">beta-galactosidase</fullName>
        <ecNumber evidence="5">3.2.1.23</ecNumber>
    </recommendedName>
    <alternativeName>
        <fullName evidence="9">Lactase</fullName>
    </alternativeName>
</protein>
<dbReference type="InterPro" id="IPR036156">
    <property type="entry name" value="Beta-gal/glucu_dom_sf"/>
</dbReference>
<dbReference type="InterPro" id="IPR023232">
    <property type="entry name" value="Glyco_hydro_2_AS"/>
</dbReference>
<dbReference type="SUPFAM" id="SSF51445">
    <property type="entry name" value="(Trans)glycosidases"/>
    <property type="match status" value="1"/>
</dbReference>
<dbReference type="InterPro" id="IPR014718">
    <property type="entry name" value="GH-type_carb-bd"/>
</dbReference>
<dbReference type="Pfam" id="PF02929">
    <property type="entry name" value="Bgal_small_N"/>
    <property type="match status" value="1"/>
</dbReference>
<organism evidence="12 13">
    <name type="scientific">Fulvitalea axinellae</name>
    <dbReference type="NCBI Taxonomy" id="1182444"/>
    <lineage>
        <taxon>Bacteria</taxon>
        <taxon>Pseudomonadati</taxon>
        <taxon>Bacteroidota</taxon>
        <taxon>Cytophagia</taxon>
        <taxon>Cytophagales</taxon>
        <taxon>Persicobacteraceae</taxon>
        <taxon>Fulvitalea</taxon>
    </lineage>
</organism>
<sequence length="1098" mass="125020">MMKPIFSALLCALACVPFYGLRAQQKPNWENEKVFAVNKEAPHATFMSFPDRKGALANDFAKSPYYLSLDGVWKFRKAKNPSSAPAGFEKPEFSVSDWADIKVPGNWEVEGFGVPIYVNHPYEFADRRTKLTEMDGPEPPRVPHDFNPVGCYRRDFTLPEKWSGRKVFAHFGAVNSGFYLYVNGQEVGYSQGSKLPAEFDITKFLKPGKNTMAAKIYRWTDGSYLECQDFWRISGIERSVFLYSQPQLRVRDFGVKSVLDAAYTDGLLTLNVELVNHTAKKQNFRITYELLDENGGTVKAEERKATANPGATKLEFSAEVEKVKQWNTEQPNLYTLLVTLKDKKGKTIESLSDKIGFRSVEIKRGQLLVNGVAVLLKGANLHEHDPETGHVVSEETMREDLRLMKTHNLNAVRLSHYPQPELWYELCDEYGIYVVDEANIESHGMYYGEKSLGKKESWKEAHIDRMLRMVERDKNHPSVIIWSLGNEAGNGVNFYEGYKAIKAADATGRPVQYERVHLNHHIFVFDWNSDIIVPQYPGPDYLEWYGQHKTDRPYIASEYAHSMGNSTGNFQDYWDVIERYPNLQGGFIWDWVDQALWKTDKRGRYLAYGGDFGENMPSDGNFVLNGVINADRSIQPALHEVKKAYEYINFKSTDLRYGYVQVENIYDFVNLKEFDFKAFVKADGKVIKTIDLPELDIEPHMGKAVRVDLKGITPEPGTEYFLTLEARTKKPWNVLPKGHLLAHEQMKLPLEKKATAQLPAGNALKVKDGKKELTIGNAETKVVFDKQTGQMLALSAKGVEYLEKNGGPTPDFWRAPVDNDFGNHMAKKAARWKKATEAQTLESFASKTLDNGQVEVTAEYSLPETQARLRVRYTVAGTGAVKVENTLTAGEADPDMPRFGMSLRVPAQYDNITYFGRGPWENYRDRNVAAFVDLFEKKAEDFYEAYARPQENGYRTAVRWTAALNAKGDGLLAIATSERTNRRNIIRMTGDNEAYWPVYGKEKYLGMTAMPYLSEDFEGKKHTVDVKKRPFVRLNLDYGQRGVGGTDSWWAEPMRKYQIKNNRKLSYGFILVPMKGADRKSLLKTSKLLWPEQADTAL</sequence>
<feature type="chain" id="PRO_5044020858" description="beta-galactosidase" evidence="10">
    <location>
        <begin position="24"/>
        <end position="1098"/>
    </location>
</feature>
<evidence type="ECO:0000256" key="10">
    <source>
        <dbReference type="SAM" id="SignalP"/>
    </source>
</evidence>
<keyword evidence="6" id="KW-0378">Hydrolase</keyword>
<comment type="similarity">
    <text evidence="3">Belongs to the glycosyl hydrolase 2 family.</text>
</comment>
<keyword evidence="10" id="KW-0732">Signal</keyword>
<dbReference type="InterPro" id="IPR032312">
    <property type="entry name" value="LacZ_4"/>
</dbReference>
<evidence type="ECO:0000256" key="3">
    <source>
        <dbReference type="ARBA" id="ARBA00007401"/>
    </source>
</evidence>
<evidence type="ECO:0000256" key="7">
    <source>
        <dbReference type="ARBA" id="ARBA00022837"/>
    </source>
</evidence>
<comment type="catalytic activity">
    <reaction evidence="1">
        <text>Hydrolysis of terminal non-reducing beta-D-galactose residues in beta-D-galactosides.</text>
        <dbReference type="EC" id="3.2.1.23"/>
    </reaction>
</comment>
<dbReference type="InterPro" id="IPR050347">
    <property type="entry name" value="Bact_Beta-galactosidase"/>
</dbReference>
<dbReference type="InterPro" id="IPR006104">
    <property type="entry name" value="Glyco_hydro_2_N"/>
</dbReference>
<dbReference type="EC" id="3.2.1.23" evidence="5"/>
<dbReference type="InterPro" id="IPR006102">
    <property type="entry name" value="Ig-like_GH2"/>
</dbReference>
<evidence type="ECO:0000256" key="4">
    <source>
        <dbReference type="ARBA" id="ARBA00011245"/>
    </source>
</evidence>
<dbReference type="Pfam" id="PF02836">
    <property type="entry name" value="Glyco_hydro_2_C"/>
    <property type="match status" value="1"/>
</dbReference>
<gene>
    <name evidence="12" type="ORF">FUAX_05740</name>
</gene>
<comment type="subunit">
    <text evidence="4">Monomer.</text>
</comment>
<dbReference type="RefSeq" id="WP_338393419.1">
    <property type="nucleotide sequence ID" value="NZ_AP025314.1"/>
</dbReference>
<reference evidence="12 13" key="1">
    <citation type="submission" date="2021-12" db="EMBL/GenBank/DDBJ databases">
        <title>Genome sequencing of bacteria with rrn-lacking chromosome and rrn-plasmid.</title>
        <authorList>
            <person name="Anda M."/>
            <person name="Iwasaki W."/>
        </authorList>
    </citation>
    <scope>NUCLEOTIDE SEQUENCE [LARGE SCALE GENOMIC DNA]</scope>
    <source>
        <strain evidence="12 13">DSM 100852</strain>
    </source>
</reference>
<dbReference type="PROSITE" id="PS00608">
    <property type="entry name" value="GLYCOSYL_HYDROL_F2_2"/>
    <property type="match status" value="1"/>
</dbReference>
<dbReference type="InterPro" id="IPR011013">
    <property type="entry name" value="Gal_mutarotase_sf_dom"/>
</dbReference>
<dbReference type="SUPFAM" id="SSF49303">
    <property type="entry name" value="beta-Galactosidase/glucuronidase domain"/>
    <property type="match status" value="2"/>
</dbReference>
<feature type="domain" description="Beta galactosidase small chain/" evidence="11">
    <location>
        <begin position="774"/>
        <end position="1072"/>
    </location>
</feature>
<dbReference type="Gene3D" id="2.60.40.10">
    <property type="entry name" value="Immunoglobulins"/>
    <property type="match status" value="2"/>
</dbReference>
<dbReference type="PRINTS" id="PR00132">
    <property type="entry name" value="GLHYDRLASE2"/>
</dbReference>
<dbReference type="InterPro" id="IPR006101">
    <property type="entry name" value="Glyco_hydro_2"/>
</dbReference>
<dbReference type="Proteomes" id="UP001348817">
    <property type="component" value="Chromosome"/>
</dbReference>
<dbReference type="EMBL" id="AP025314">
    <property type="protein sequence ID" value="BDD08142.1"/>
    <property type="molecule type" value="Genomic_DNA"/>
</dbReference>
<dbReference type="InterPro" id="IPR004199">
    <property type="entry name" value="B-gal_small/dom_5"/>
</dbReference>
<comment type="cofactor">
    <cofactor evidence="2">
        <name>Ca(2+)</name>
        <dbReference type="ChEBI" id="CHEBI:29108"/>
    </cofactor>
</comment>
<dbReference type="GO" id="GO:0009341">
    <property type="term" value="C:beta-galactosidase complex"/>
    <property type="evidence" value="ECO:0007669"/>
    <property type="project" value="InterPro"/>
</dbReference>
<proteinExistence type="inferred from homology"/>
<evidence type="ECO:0000256" key="1">
    <source>
        <dbReference type="ARBA" id="ARBA00001412"/>
    </source>
</evidence>
<dbReference type="FunFam" id="3.20.20.80:FF:000121">
    <property type="entry name" value="Beta-galactosidase"/>
    <property type="match status" value="1"/>
</dbReference>
<dbReference type="Gene3D" id="3.20.20.80">
    <property type="entry name" value="Glycosidases"/>
    <property type="match status" value="1"/>
</dbReference>
<dbReference type="GO" id="GO:0005990">
    <property type="term" value="P:lactose catabolic process"/>
    <property type="evidence" value="ECO:0007669"/>
    <property type="project" value="TreeGrafter"/>
</dbReference>
<dbReference type="Gene3D" id="2.60.120.260">
    <property type="entry name" value="Galactose-binding domain-like"/>
    <property type="match status" value="1"/>
</dbReference>
<dbReference type="InterPro" id="IPR006103">
    <property type="entry name" value="Glyco_hydro_2_cat"/>
</dbReference>
<dbReference type="Pfam" id="PF16353">
    <property type="entry name" value="LacZ_4"/>
    <property type="match status" value="1"/>
</dbReference>
<keyword evidence="8" id="KW-0326">Glycosidase</keyword>
<dbReference type="SMART" id="SM01038">
    <property type="entry name" value="Bgal_small_N"/>
    <property type="match status" value="1"/>
</dbReference>
<dbReference type="InterPro" id="IPR013783">
    <property type="entry name" value="Ig-like_fold"/>
</dbReference>
<dbReference type="AlphaFoldDB" id="A0AAU9CJT9"/>
<dbReference type="GO" id="GO:0004565">
    <property type="term" value="F:beta-galactosidase activity"/>
    <property type="evidence" value="ECO:0007669"/>
    <property type="project" value="UniProtKB-EC"/>
</dbReference>